<dbReference type="Pfam" id="PF20236">
    <property type="entry name" value="DUF6593"/>
    <property type="match status" value="1"/>
</dbReference>
<evidence type="ECO:0000313" key="2">
    <source>
        <dbReference type="EMBL" id="OJT10384.1"/>
    </source>
</evidence>
<dbReference type="AlphaFoldDB" id="A0A1M2VRZ9"/>
<dbReference type="STRING" id="154538.A0A1M2VRZ9"/>
<dbReference type="OrthoDB" id="2998174at2759"/>
<dbReference type="SUPFAM" id="SSF48576">
    <property type="entry name" value="Terpenoid synthases"/>
    <property type="match status" value="1"/>
</dbReference>
<sequence length="462" mass="52419">MQEVICDLLNRSEYRSPKSATDYELRRALAEEVAEWKTHVALAFLTKSVDASCNYVETVYGHTPAAHKHYIALYTVCMLYADDLGDHDPGAVMQFTRRFVRAEPQPHAVFECLADLLRRAHELWPQFGADCVITGTLDALAANHVECMTRGMSVKPHATRYPAYLRLRAGIGAPFTHFVFPNCWRETPESYVQILPLSFYKEELAGETNNYIHLRAAAEQTSTDTILRKLVEEVTDTARRVVKIAADDEELSRIWNRYMQPGSLLWNTMNVSFTSSTLTNSTVVDSATSQLLFELSTPFGLHYKTILKNAQNNVIGEFKQGSLHDEVTYQGRTMRVSEWLPKKSLLSRFVQSAEPLLVKQQQSAHCFFNVSSSRTFEAPNGRSYRWDTGGIWKGGWRLFDCQTEELVASGHNKKLFSTKMNIDVVQDGLPILDVIVLSFAICELMRKREEDVTVNATTYMNA</sequence>
<keyword evidence="3" id="KW-1185">Reference proteome</keyword>
<organism evidence="2 3">
    <name type="scientific">Trametes pubescens</name>
    <name type="common">White-rot fungus</name>
    <dbReference type="NCBI Taxonomy" id="154538"/>
    <lineage>
        <taxon>Eukaryota</taxon>
        <taxon>Fungi</taxon>
        <taxon>Dikarya</taxon>
        <taxon>Basidiomycota</taxon>
        <taxon>Agaricomycotina</taxon>
        <taxon>Agaricomycetes</taxon>
        <taxon>Polyporales</taxon>
        <taxon>Polyporaceae</taxon>
        <taxon>Trametes</taxon>
    </lineage>
</organism>
<accession>A0A1M2VRZ9</accession>
<comment type="caution">
    <text evidence="2">The sequence shown here is derived from an EMBL/GenBank/DDBJ whole genome shotgun (WGS) entry which is preliminary data.</text>
</comment>
<dbReference type="Gene3D" id="1.10.600.10">
    <property type="entry name" value="Farnesyl Diphosphate Synthase"/>
    <property type="match status" value="1"/>
</dbReference>
<dbReference type="Proteomes" id="UP000184267">
    <property type="component" value="Unassembled WGS sequence"/>
</dbReference>
<dbReference type="EMBL" id="MNAD01000777">
    <property type="protein sequence ID" value="OJT10384.1"/>
    <property type="molecule type" value="Genomic_DNA"/>
</dbReference>
<proteinExistence type="predicted"/>
<feature type="domain" description="DUF6593" evidence="1">
    <location>
        <begin position="278"/>
        <end position="447"/>
    </location>
</feature>
<reference evidence="2 3" key="1">
    <citation type="submission" date="2016-10" db="EMBL/GenBank/DDBJ databases">
        <title>Genome sequence of the basidiomycete white-rot fungus Trametes pubescens.</title>
        <authorList>
            <person name="Makela M.R."/>
            <person name="Granchi Z."/>
            <person name="Peng M."/>
            <person name="De Vries R.P."/>
            <person name="Grigoriev I."/>
            <person name="Riley R."/>
            <person name="Hilden K."/>
        </authorList>
    </citation>
    <scope>NUCLEOTIDE SEQUENCE [LARGE SCALE GENOMIC DNA]</scope>
    <source>
        <strain evidence="2 3">FBCC735</strain>
    </source>
</reference>
<gene>
    <name evidence="2" type="ORF">TRAPUB_13076</name>
</gene>
<name>A0A1M2VRZ9_TRAPU</name>
<evidence type="ECO:0000259" key="1">
    <source>
        <dbReference type="Pfam" id="PF20236"/>
    </source>
</evidence>
<protein>
    <recommendedName>
        <fullName evidence="1">DUF6593 domain-containing protein</fullName>
    </recommendedName>
</protein>
<evidence type="ECO:0000313" key="3">
    <source>
        <dbReference type="Proteomes" id="UP000184267"/>
    </source>
</evidence>
<dbReference type="InterPro" id="IPR046528">
    <property type="entry name" value="DUF6593"/>
</dbReference>
<dbReference type="InterPro" id="IPR008949">
    <property type="entry name" value="Isoprenoid_synthase_dom_sf"/>
</dbReference>